<dbReference type="Pfam" id="PF13343">
    <property type="entry name" value="SBP_bac_6"/>
    <property type="match status" value="1"/>
</dbReference>
<accession>A0A4Q7N1T5</accession>
<protein>
    <submittedName>
        <fullName evidence="4">Iron(III) transport system substrate-binding protein</fullName>
    </submittedName>
</protein>
<evidence type="ECO:0000256" key="1">
    <source>
        <dbReference type="ARBA" id="ARBA00022729"/>
    </source>
</evidence>
<dbReference type="GO" id="GO:0046872">
    <property type="term" value="F:metal ion binding"/>
    <property type="evidence" value="ECO:0007669"/>
    <property type="project" value="UniProtKB-KW"/>
</dbReference>
<sequence length="332" mass="35374">MTHSIVSRLLLPILALSIMPAFVSTAHAQQGERSLTVYTAGPGSLIKKLAAGFEQQSGIKVDVFQATTGKVMARLEAEAANPRADVLISASWDTAQDLEQRGWLQAYESPNAAEVPAAFKTPYYVAQGISALGIVWNTQSGKPEPKDWSDLATPEYKDLVTMPDPALSGATLDLILGLYAARGDQAWELLASLRDNGMTVSGPNAQALTPVLQGAKAAVFGGVDYVSYAGITKGESIKVIFPASGTVIAPRPMMILKESKRPEAARQFIDYVLSPEGQAAVAEAWLMPARQDVAASRPLFQELTLLPAAADGGSSTLRADVLQRFSTLFGQR</sequence>
<dbReference type="Proteomes" id="UP000292039">
    <property type="component" value="Unassembled WGS sequence"/>
</dbReference>
<evidence type="ECO:0000313" key="4">
    <source>
        <dbReference type="EMBL" id="RZS73539.1"/>
    </source>
</evidence>
<dbReference type="PIRSF" id="PIRSF002825">
    <property type="entry name" value="CfbpA"/>
    <property type="match status" value="1"/>
</dbReference>
<evidence type="ECO:0000256" key="2">
    <source>
        <dbReference type="PIRSR" id="PIRSR002825-1"/>
    </source>
</evidence>
<dbReference type="GO" id="GO:0030976">
    <property type="term" value="F:thiamine pyrophosphate binding"/>
    <property type="evidence" value="ECO:0007669"/>
    <property type="project" value="TreeGrafter"/>
</dbReference>
<dbReference type="EMBL" id="SGWZ01000001">
    <property type="protein sequence ID" value="RZS73539.1"/>
    <property type="molecule type" value="Genomic_DNA"/>
</dbReference>
<feature type="signal peptide" evidence="3">
    <location>
        <begin position="1"/>
        <end position="28"/>
    </location>
</feature>
<keyword evidence="2" id="KW-0408">Iron</keyword>
<feature type="binding site" evidence="2">
    <location>
        <position position="228"/>
    </location>
    <ligand>
        <name>Fe cation</name>
        <dbReference type="ChEBI" id="CHEBI:24875"/>
    </ligand>
</feature>
<name>A0A4Q7N1T5_9BURK</name>
<keyword evidence="1 3" id="KW-0732">Signal</keyword>
<feature type="chain" id="PRO_5030098247" evidence="3">
    <location>
        <begin position="29"/>
        <end position="332"/>
    </location>
</feature>
<dbReference type="PANTHER" id="PTHR30006">
    <property type="entry name" value="THIAMINE-BINDING PERIPLASMIC PROTEIN-RELATED"/>
    <property type="match status" value="1"/>
</dbReference>
<dbReference type="GO" id="GO:0030288">
    <property type="term" value="C:outer membrane-bounded periplasmic space"/>
    <property type="evidence" value="ECO:0007669"/>
    <property type="project" value="TreeGrafter"/>
</dbReference>
<evidence type="ECO:0000313" key="5">
    <source>
        <dbReference type="Proteomes" id="UP000292039"/>
    </source>
</evidence>
<dbReference type="InterPro" id="IPR026045">
    <property type="entry name" value="Ferric-bd"/>
</dbReference>
<comment type="caution">
    <text evidence="4">The sequence shown here is derived from an EMBL/GenBank/DDBJ whole genome shotgun (WGS) entry which is preliminary data.</text>
</comment>
<dbReference type="PANTHER" id="PTHR30006:SF2">
    <property type="entry name" value="ABC TRANSPORTER SUBSTRATE-BINDING PROTEIN"/>
    <property type="match status" value="1"/>
</dbReference>
<gene>
    <name evidence="4" type="ORF">EV679_0735</name>
</gene>
<organism evidence="4 5">
    <name type="scientific">Kerstersia gyiorum</name>
    <dbReference type="NCBI Taxonomy" id="206506"/>
    <lineage>
        <taxon>Bacteria</taxon>
        <taxon>Pseudomonadati</taxon>
        <taxon>Pseudomonadota</taxon>
        <taxon>Betaproteobacteria</taxon>
        <taxon>Burkholderiales</taxon>
        <taxon>Alcaligenaceae</taxon>
        <taxon>Kerstersia</taxon>
    </lineage>
</organism>
<dbReference type="SUPFAM" id="SSF53850">
    <property type="entry name" value="Periplasmic binding protein-like II"/>
    <property type="match status" value="1"/>
</dbReference>
<dbReference type="GO" id="GO:0015888">
    <property type="term" value="P:thiamine transport"/>
    <property type="evidence" value="ECO:0007669"/>
    <property type="project" value="TreeGrafter"/>
</dbReference>
<dbReference type="AlphaFoldDB" id="A0A4Q7N1T5"/>
<dbReference type="Gene3D" id="3.40.190.10">
    <property type="entry name" value="Periplasmic binding protein-like II"/>
    <property type="match status" value="2"/>
</dbReference>
<dbReference type="CDD" id="cd13547">
    <property type="entry name" value="PBP2_Fbp_like_2"/>
    <property type="match status" value="1"/>
</dbReference>
<dbReference type="GO" id="GO:0030975">
    <property type="term" value="F:thiamine binding"/>
    <property type="evidence" value="ECO:0007669"/>
    <property type="project" value="TreeGrafter"/>
</dbReference>
<evidence type="ECO:0000256" key="3">
    <source>
        <dbReference type="SAM" id="SignalP"/>
    </source>
</evidence>
<reference evidence="4 5" key="1">
    <citation type="submission" date="2019-02" db="EMBL/GenBank/DDBJ databases">
        <title>Genomic Encyclopedia of Type Strains, Phase IV (KMG-IV): sequencing the most valuable type-strain genomes for metagenomic binning, comparative biology and taxonomic classification.</title>
        <authorList>
            <person name="Goeker M."/>
        </authorList>
    </citation>
    <scope>NUCLEOTIDE SEQUENCE [LARGE SCALE GENOMIC DNA]</scope>
    <source>
        <strain evidence="4 5">DSM 16618</strain>
    </source>
</reference>
<proteinExistence type="predicted"/>
<keyword evidence="2" id="KW-0479">Metal-binding</keyword>